<feature type="compositionally biased region" description="Polar residues" evidence="4">
    <location>
        <begin position="288"/>
        <end position="297"/>
    </location>
</feature>
<comment type="caution">
    <text evidence="6">The sequence shown here is derived from an EMBL/GenBank/DDBJ whole genome shotgun (WGS) entry which is preliminary data.</text>
</comment>
<evidence type="ECO:0000256" key="1">
    <source>
        <dbReference type="ARBA" id="ARBA00005510"/>
    </source>
</evidence>
<dbReference type="Proteomes" id="UP001222027">
    <property type="component" value="Unassembled WGS sequence"/>
</dbReference>
<accession>A0AAV8PY49</accession>
<keyword evidence="2" id="KW-0805">Transcription regulation</keyword>
<reference evidence="6 7" key="1">
    <citation type="submission" date="2022-12" db="EMBL/GenBank/DDBJ databases">
        <title>Chromosome-scale assembly of the Ensete ventricosum genome.</title>
        <authorList>
            <person name="Dussert Y."/>
            <person name="Stocks J."/>
            <person name="Wendawek A."/>
            <person name="Woldeyes F."/>
            <person name="Nichols R.A."/>
            <person name="Borrell J.S."/>
        </authorList>
    </citation>
    <scope>NUCLEOTIDE SEQUENCE [LARGE SCALE GENOMIC DNA]</scope>
    <source>
        <strain evidence="7">cv. Maze</strain>
        <tissue evidence="6">Seeds</tissue>
    </source>
</reference>
<name>A0AAV8PY49_ENSVE</name>
<dbReference type="EMBL" id="JAQQAF010000009">
    <property type="protein sequence ID" value="KAJ8459468.1"/>
    <property type="molecule type" value="Genomic_DNA"/>
</dbReference>
<dbReference type="GO" id="GO:0003700">
    <property type="term" value="F:DNA-binding transcription factor activity"/>
    <property type="evidence" value="ECO:0007669"/>
    <property type="project" value="InterPro"/>
</dbReference>
<dbReference type="InterPro" id="IPR011598">
    <property type="entry name" value="bHLH_dom"/>
</dbReference>
<evidence type="ECO:0000256" key="2">
    <source>
        <dbReference type="ARBA" id="ARBA00023015"/>
    </source>
</evidence>
<dbReference type="CDD" id="cd11453">
    <property type="entry name" value="bHLH_AtBIM_like"/>
    <property type="match status" value="1"/>
</dbReference>
<dbReference type="PROSITE" id="PS50888">
    <property type="entry name" value="BHLH"/>
    <property type="match status" value="1"/>
</dbReference>
<dbReference type="PANTHER" id="PTHR46412">
    <property type="entry name" value="BES1-INTERACTING MYC-LIKE PROTEIN"/>
    <property type="match status" value="1"/>
</dbReference>
<feature type="compositionally biased region" description="Basic and acidic residues" evidence="4">
    <location>
        <begin position="14"/>
        <end position="36"/>
    </location>
</feature>
<dbReference type="InterPro" id="IPR044295">
    <property type="entry name" value="BIM1/2/3"/>
</dbReference>
<evidence type="ECO:0000259" key="5">
    <source>
        <dbReference type="PROSITE" id="PS50888"/>
    </source>
</evidence>
<feature type="region of interest" description="Disordered" evidence="4">
    <location>
        <begin position="284"/>
        <end position="332"/>
    </location>
</feature>
<dbReference type="Pfam" id="PF00010">
    <property type="entry name" value="HLH"/>
    <property type="match status" value="1"/>
</dbReference>
<evidence type="ECO:0000256" key="4">
    <source>
        <dbReference type="SAM" id="MobiDB-lite"/>
    </source>
</evidence>
<comment type="similarity">
    <text evidence="1">Belongs to the bHLH protein family.</text>
</comment>
<dbReference type="GO" id="GO:0006351">
    <property type="term" value="P:DNA-templated transcription"/>
    <property type="evidence" value="ECO:0007669"/>
    <property type="project" value="InterPro"/>
</dbReference>
<evidence type="ECO:0000313" key="7">
    <source>
        <dbReference type="Proteomes" id="UP001222027"/>
    </source>
</evidence>
<dbReference type="GO" id="GO:0046983">
    <property type="term" value="F:protein dimerization activity"/>
    <property type="evidence" value="ECO:0007669"/>
    <property type="project" value="InterPro"/>
</dbReference>
<organism evidence="6 7">
    <name type="scientific">Ensete ventricosum</name>
    <name type="common">Abyssinian banana</name>
    <name type="synonym">Musa ensete</name>
    <dbReference type="NCBI Taxonomy" id="4639"/>
    <lineage>
        <taxon>Eukaryota</taxon>
        <taxon>Viridiplantae</taxon>
        <taxon>Streptophyta</taxon>
        <taxon>Embryophyta</taxon>
        <taxon>Tracheophyta</taxon>
        <taxon>Spermatophyta</taxon>
        <taxon>Magnoliopsida</taxon>
        <taxon>Liliopsida</taxon>
        <taxon>Zingiberales</taxon>
        <taxon>Musaceae</taxon>
        <taxon>Ensete</taxon>
    </lineage>
</organism>
<evidence type="ECO:0000256" key="3">
    <source>
        <dbReference type="ARBA" id="ARBA00023163"/>
    </source>
</evidence>
<feature type="domain" description="BHLH" evidence="5">
    <location>
        <begin position="44"/>
        <end position="94"/>
    </location>
</feature>
<dbReference type="PANTHER" id="PTHR46412:SF19">
    <property type="entry name" value="BHLH DOMAIN-CONTAINING PROTEIN"/>
    <property type="match status" value="1"/>
</dbReference>
<dbReference type="SMART" id="SM00353">
    <property type="entry name" value="HLH"/>
    <property type="match status" value="1"/>
</dbReference>
<feature type="region of interest" description="Disordered" evidence="4">
    <location>
        <begin position="1"/>
        <end position="57"/>
    </location>
</feature>
<dbReference type="Gene3D" id="4.10.280.10">
    <property type="entry name" value="Helix-loop-helix DNA-binding domain"/>
    <property type="match status" value="1"/>
</dbReference>
<dbReference type="InterPro" id="IPR036638">
    <property type="entry name" value="HLH_DNA-bd_sf"/>
</dbReference>
<dbReference type="SUPFAM" id="SSF47459">
    <property type="entry name" value="HLH, helix-loop-helix DNA-binding domain"/>
    <property type="match status" value="1"/>
</dbReference>
<protein>
    <recommendedName>
        <fullName evidence="5">BHLH domain-containing protein</fullName>
    </recommendedName>
</protein>
<keyword evidence="7" id="KW-1185">Reference proteome</keyword>
<dbReference type="AlphaFoldDB" id="A0AAV8PY49"/>
<gene>
    <name evidence="6" type="ORF">OPV22_032394</name>
</gene>
<evidence type="ECO:0000313" key="6">
    <source>
        <dbReference type="EMBL" id="KAJ8459468.1"/>
    </source>
</evidence>
<sequence>MESVSRSSGDEDEMGRAQESSRRVELTVKADGKSSEQKPGTPTTPRSKHSATEQRRRCKINDRFQILRDLIPHSDQKRDKASFLLEVIEYIKFLQEKVQKCESFPGWNQDNEKLMPWSSNQGPGDGMVDPPNLTKNGSQSGHLFSGKFVDSSIPGAPMSLSNAHNVAEADMSPGAVLVPMQSNYYASVGRGSGFMQPQERVISDSDNPVSRSQSEWQSSSCMADCNLSSDMLNEHEELIIDEGTISISSVYSQGLLTALSQAMASSGVDLSEASISVQINLGKGASKRPTTTANMSNAKDHLDNSHIHQIMRNSVPGSNIEESEQAPKRQKG</sequence>
<keyword evidence="3" id="KW-0804">Transcription</keyword>
<proteinExistence type="inferred from homology"/>